<dbReference type="AlphaFoldDB" id="A0A6A8G2Z9"/>
<dbReference type="GO" id="GO:0016757">
    <property type="term" value="F:glycosyltransferase activity"/>
    <property type="evidence" value="ECO:0007669"/>
    <property type="project" value="UniProtKB-KW"/>
</dbReference>
<dbReference type="Gene3D" id="3.40.50.2000">
    <property type="entry name" value="Glycogen Phosphorylase B"/>
    <property type="match status" value="2"/>
</dbReference>
<accession>A0A6A8G2Z9</accession>
<evidence type="ECO:0000313" key="4">
    <source>
        <dbReference type="EMBL" id="MRW95491.1"/>
    </source>
</evidence>
<dbReference type="CDD" id="cd03801">
    <property type="entry name" value="GT4_PimA-like"/>
    <property type="match status" value="1"/>
</dbReference>
<sequence length="354" mass="39113">MRVGFVVYGPLDGRSGGYRYDLELVRTLRAAGDEVTVVSLPERPYRQRLRDNVTAHRRLSDLDVDVLVEDELCHPSLAGVNPRLDDETPVVSLVHHLHSRETHTSWRRHVKQAIETQYLHSVDAFVFNSETTRETVATVTDPEPSVVAYPAGDRFSSFGAPLSDDEIRSRADDGPLRVVSVGNLEPRKNVDGLLRALARVSGDWRLTIVGNAVDSAYEHSLRTLADDLGVAQRVSFTGRLPDADLVATLRESHLFALPSHYEGFGIAALEAMGFGLPALVSTEGGASELVTHRRDGFLVDPTDVSAITDVIAPLCRNRTRLVSYSLAARDRYTEHGTWDEMGKTVRDFLVTCVD</sequence>
<feature type="domain" description="Glycosyl transferase family 1" evidence="3">
    <location>
        <begin position="169"/>
        <end position="324"/>
    </location>
</feature>
<reference evidence="4 5" key="1">
    <citation type="submission" date="2019-11" db="EMBL/GenBank/DDBJ databases">
        <title>Whole genome sequence of Haloferax sp. MBLA0078.</title>
        <authorList>
            <person name="Seo M.-J."/>
            <person name="Cho E.-S."/>
        </authorList>
    </citation>
    <scope>NUCLEOTIDE SEQUENCE [LARGE SCALE GENOMIC DNA]</scope>
    <source>
        <strain evidence="4 5">MBLA0078</strain>
    </source>
</reference>
<gene>
    <name evidence="4" type="ORF">GJR99_02740</name>
</gene>
<proteinExistence type="predicted"/>
<dbReference type="RefSeq" id="WP_151113814.1">
    <property type="nucleotide sequence ID" value="NZ_WKJQ01000001.1"/>
</dbReference>
<keyword evidence="2 4" id="KW-0808">Transferase</keyword>
<dbReference type="PANTHER" id="PTHR12526:SF510">
    <property type="entry name" value="D-INOSITOL 3-PHOSPHATE GLYCOSYLTRANSFERASE"/>
    <property type="match status" value="1"/>
</dbReference>
<dbReference type="Proteomes" id="UP000443423">
    <property type="component" value="Unassembled WGS sequence"/>
</dbReference>
<dbReference type="EMBL" id="WKJQ01000001">
    <property type="protein sequence ID" value="MRW95491.1"/>
    <property type="molecule type" value="Genomic_DNA"/>
</dbReference>
<dbReference type="SUPFAM" id="SSF53756">
    <property type="entry name" value="UDP-Glycosyltransferase/glycogen phosphorylase"/>
    <property type="match status" value="1"/>
</dbReference>
<evidence type="ECO:0000256" key="1">
    <source>
        <dbReference type="ARBA" id="ARBA00022676"/>
    </source>
</evidence>
<dbReference type="Pfam" id="PF00534">
    <property type="entry name" value="Glycos_transf_1"/>
    <property type="match status" value="1"/>
</dbReference>
<protein>
    <submittedName>
        <fullName evidence="4">Glycosyltransferase</fullName>
    </submittedName>
</protein>
<organism evidence="4 5">
    <name type="scientific">Haloferax marinum</name>
    <dbReference type="NCBI Taxonomy" id="2666143"/>
    <lineage>
        <taxon>Archaea</taxon>
        <taxon>Methanobacteriati</taxon>
        <taxon>Methanobacteriota</taxon>
        <taxon>Stenosarchaea group</taxon>
        <taxon>Halobacteria</taxon>
        <taxon>Halobacteriales</taxon>
        <taxon>Haloferacaceae</taxon>
        <taxon>Haloferax</taxon>
    </lineage>
</organism>
<evidence type="ECO:0000313" key="5">
    <source>
        <dbReference type="Proteomes" id="UP000443423"/>
    </source>
</evidence>
<dbReference type="InterPro" id="IPR001296">
    <property type="entry name" value="Glyco_trans_1"/>
</dbReference>
<evidence type="ECO:0000256" key="2">
    <source>
        <dbReference type="ARBA" id="ARBA00022679"/>
    </source>
</evidence>
<name>A0A6A8G2Z9_9EURY</name>
<dbReference type="PANTHER" id="PTHR12526">
    <property type="entry name" value="GLYCOSYLTRANSFERASE"/>
    <property type="match status" value="1"/>
</dbReference>
<keyword evidence="1" id="KW-0328">Glycosyltransferase</keyword>
<evidence type="ECO:0000259" key="3">
    <source>
        <dbReference type="Pfam" id="PF00534"/>
    </source>
</evidence>
<keyword evidence="5" id="KW-1185">Reference proteome</keyword>
<comment type="caution">
    <text evidence="4">The sequence shown here is derived from an EMBL/GenBank/DDBJ whole genome shotgun (WGS) entry which is preliminary data.</text>
</comment>